<gene>
    <name evidence="6" type="ORF">W97_06075</name>
</gene>
<feature type="transmembrane region" description="Helical" evidence="2">
    <location>
        <begin position="518"/>
        <end position="535"/>
    </location>
</feature>
<feature type="signal peptide" evidence="3">
    <location>
        <begin position="1"/>
        <end position="24"/>
    </location>
</feature>
<evidence type="ECO:0000313" key="7">
    <source>
        <dbReference type="Proteomes" id="UP000016924"/>
    </source>
</evidence>
<keyword evidence="2" id="KW-1133">Transmembrane helix</keyword>
<feature type="compositionally biased region" description="Polar residues" evidence="1">
    <location>
        <begin position="189"/>
        <end position="218"/>
    </location>
</feature>
<feature type="transmembrane region" description="Helical" evidence="2">
    <location>
        <begin position="100"/>
        <end position="122"/>
    </location>
</feature>
<dbReference type="Pfam" id="PF10348">
    <property type="entry name" value="DUF2427"/>
    <property type="match status" value="1"/>
</dbReference>
<name>R7YYT8_CONA1</name>
<evidence type="ECO:0000313" key="6">
    <source>
        <dbReference type="EMBL" id="EON66959.1"/>
    </source>
</evidence>
<dbReference type="OMA" id="WAGCFGE"/>
<dbReference type="Proteomes" id="UP000016924">
    <property type="component" value="Unassembled WGS sequence"/>
</dbReference>
<dbReference type="GeneID" id="19903386"/>
<dbReference type="OrthoDB" id="4005299at2759"/>
<dbReference type="RefSeq" id="XP_007782276.1">
    <property type="nucleotide sequence ID" value="XM_007784086.1"/>
</dbReference>
<protein>
    <recommendedName>
        <fullName evidence="8">Integral membrane protein</fullName>
    </recommendedName>
</protein>
<accession>R7YYT8</accession>
<feature type="domain" description="Protein YTP1-like C-terminal" evidence="5">
    <location>
        <begin position="291"/>
        <end position="578"/>
    </location>
</feature>
<dbReference type="InterPro" id="IPR018827">
    <property type="entry name" value="YTP1_C"/>
</dbReference>
<keyword evidence="2" id="KW-0472">Membrane</keyword>
<feature type="transmembrane region" description="Helical" evidence="2">
    <location>
        <begin position="555"/>
        <end position="576"/>
    </location>
</feature>
<feature type="transmembrane region" description="Helical" evidence="2">
    <location>
        <begin position="287"/>
        <end position="305"/>
    </location>
</feature>
<feature type="transmembrane region" description="Helical" evidence="2">
    <location>
        <begin position="398"/>
        <end position="417"/>
    </location>
</feature>
<feature type="region of interest" description="Disordered" evidence="1">
    <location>
        <begin position="189"/>
        <end position="247"/>
    </location>
</feature>
<evidence type="ECO:0000256" key="1">
    <source>
        <dbReference type="SAM" id="MobiDB-lite"/>
    </source>
</evidence>
<feature type="compositionally biased region" description="Acidic residues" evidence="1">
    <location>
        <begin position="235"/>
        <end position="244"/>
    </location>
</feature>
<dbReference type="InterPro" id="IPR018825">
    <property type="entry name" value="DUF2427"/>
</dbReference>
<feature type="chain" id="PRO_5004450186" description="Integral membrane protein" evidence="3">
    <location>
        <begin position="25"/>
        <end position="602"/>
    </location>
</feature>
<evidence type="ECO:0000256" key="2">
    <source>
        <dbReference type="SAM" id="Phobius"/>
    </source>
</evidence>
<feature type="transmembrane region" description="Helical" evidence="2">
    <location>
        <begin position="325"/>
        <end position="348"/>
    </location>
</feature>
<dbReference type="Pfam" id="PF10355">
    <property type="entry name" value="Ytp1"/>
    <property type="match status" value="1"/>
</dbReference>
<feature type="transmembrane region" description="Helical" evidence="2">
    <location>
        <begin position="138"/>
        <end position="159"/>
    </location>
</feature>
<feature type="domain" description="DUF2427" evidence="4">
    <location>
        <begin position="59"/>
        <end position="156"/>
    </location>
</feature>
<dbReference type="PANTHER" id="PTHR31685">
    <property type="entry name" value="INTEGRAL MEMBRANE PROTEIN (AFU_ORTHOLOGUE AFUA_6G12730)-RELATED"/>
    <property type="match status" value="1"/>
</dbReference>
<dbReference type="HOGENOM" id="CLU_012543_1_0_1"/>
<dbReference type="eggNOG" id="ENOG502QW3E">
    <property type="taxonomic scope" value="Eukaryota"/>
</dbReference>
<evidence type="ECO:0000256" key="3">
    <source>
        <dbReference type="SAM" id="SignalP"/>
    </source>
</evidence>
<feature type="transmembrane region" description="Helical" evidence="2">
    <location>
        <begin position="360"/>
        <end position="378"/>
    </location>
</feature>
<feature type="transmembrane region" description="Helical" evidence="2">
    <location>
        <begin position="72"/>
        <end position="93"/>
    </location>
</feature>
<sequence>MPGRRVLRLATAALLLGASSLAIAHGHDDQHMDMGGEMHGGNGSSSALWYDGTPITDRPRSYFSLSEHAGLMYLHILFMVVGWVVVLPVGLMFSIARSRYTLPAQALFLALNGLGLLLGVIYDRSTPDLYENNTHGKIGWAITWIASAWVLMGVVNLYTSRAKAQVPGKLSAAVMAQYHRLQQIQAENANSSRWSNDSGHGTERNTASLYDSSRSPSLGSEDHQFSEAQQSPDHADDDEDEEVDGEKQGFLRNTKVDRFLSRNLPKLASGPTLATVRFFYVAIERTIILLGFAGIATGAVVYGGIARGNAVFNILAHFVKGGIFFWYGLLTLGRWMGCFADLGWAWNIKPAKEIVGRRKAAIPSAEFTESFVIWLYGASNVFLEHLASWGGKWTPQDLEHVSISIMFFGGGALGMLIESRKIRDLLNTTISTSDNDTAHDGEAWQPPKTYRVPLNPMPGLIILLLGIMMGSHHQASMLSTMIHKQWGTLFVGFSMARALTYILLYLSPPTSYLPARPPTELITSFCLIAGGLIFIESNKDTVALLGSYNLDAMFTFTVTMGFTALLMAWTTFVLAIKGWAVRRESPISTMSSFPQHSAGTLA</sequence>
<keyword evidence="2" id="KW-0812">Transmembrane</keyword>
<evidence type="ECO:0000259" key="5">
    <source>
        <dbReference type="Pfam" id="PF10355"/>
    </source>
</evidence>
<organism evidence="6 7">
    <name type="scientific">Coniosporium apollinis (strain CBS 100218)</name>
    <name type="common">Rock-inhabiting black yeast</name>
    <dbReference type="NCBI Taxonomy" id="1168221"/>
    <lineage>
        <taxon>Eukaryota</taxon>
        <taxon>Fungi</taxon>
        <taxon>Dikarya</taxon>
        <taxon>Ascomycota</taxon>
        <taxon>Pezizomycotina</taxon>
        <taxon>Dothideomycetes</taxon>
        <taxon>Dothideomycetes incertae sedis</taxon>
        <taxon>Coniosporium</taxon>
    </lineage>
</organism>
<evidence type="ECO:0000259" key="4">
    <source>
        <dbReference type="Pfam" id="PF10348"/>
    </source>
</evidence>
<feature type="transmembrane region" description="Helical" evidence="2">
    <location>
        <begin position="457"/>
        <end position="474"/>
    </location>
</feature>
<dbReference type="EMBL" id="JH767584">
    <property type="protein sequence ID" value="EON66959.1"/>
    <property type="molecule type" value="Genomic_DNA"/>
</dbReference>
<proteinExistence type="predicted"/>
<feature type="transmembrane region" description="Helical" evidence="2">
    <location>
        <begin position="486"/>
        <end position="506"/>
    </location>
</feature>
<reference evidence="7" key="1">
    <citation type="submission" date="2012-06" db="EMBL/GenBank/DDBJ databases">
        <title>The genome sequence of Coniosporium apollinis CBS 100218.</title>
        <authorList>
            <consortium name="The Broad Institute Genome Sequencing Platform"/>
            <person name="Cuomo C."/>
            <person name="Gorbushina A."/>
            <person name="Noack S."/>
            <person name="Walker B."/>
            <person name="Young S.K."/>
            <person name="Zeng Q."/>
            <person name="Gargeya S."/>
            <person name="Fitzgerald M."/>
            <person name="Haas B."/>
            <person name="Abouelleil A."/>
            <person name="Alvarado L."/>
            <person name="Arachchi H.M."/>
            <person name="Berlin A.M."/>
            <person name="Chapman S.B."/>
            <person name="Goldberg J."/>
            <person name="Griggs A."/>
            <person name="Gujja S."/>
            <person name="Hansen M."/>
            <person name="Howarth C."/>
            <person name="Imamovic A."/>
            <person name="Larimer J."/>
            <person name="McCowan C."/>
            <person name="Montmayeur A."/>
            <person name="Murphy C."/>
            <person name="Neiman D."/>
            <person name="Pearson M."/>
            <person name="Priest M."/>
            <person name="Roberts A."/>
            <person name="Saif S."/>
            <person name="Shea T."/>
            <person name="Sisk P."/>
            <person name="Sykes S."/>
            <person name="Wortman J."/>
            <person name="Nusbaum C."/>
            <person name="Birren B."/>
        </authorList>
    </citation>
    <scope>NUCLEOTIDE SEQUENCE [LARGE SCALE GENOMIC DNA]</scope>
    <source>
        <strain evidence="7">CBS 100218</strain>
    </source>
</reference>
<keyword evidence="3" id="KW-0732">Signal</keyword>
<evidence type="ECO:0008006" key="8">
    <source>
        <dbReference type="Google" id="ProtNLM"/>
    </source>
</evidence>
<dbReference type="STRING" id="1168221.R7YYT8"/>
<keyword evidence="7" id="KW-1185">Reference proteome</keyword>
<dbReference type="AlphaFoldDB" id="R7YYT8"/>
<dbReference type="PANTHER" id="PTHR31685:SF3">
    <property type="entry name" value="INTEGRAL MEMBRANE PROTEIN (AFU_ORTHOLOGUE AFUA_6G12730)"/>
    <property type="match status" value="1"/>
</dbReference>